<dbReference type="Proteomes" id="UP000824156">
    <property type="component" value="Unassembled WGS sequence"/>
</dbReference>
<feature type="transmembrane region" description="Helical" evidence="1">
    <location>
        <begin position="12"/>
        <end position="30"/>
    </location>
</feature>
<organism evidence="2 3">
    <name type="scientific">Candidatus Sphingobacterium stercoripullorum</name>
    <dbReference type="NCBI Taxonomy" id="2838759"/>
    <lineage>
        <taxon>Bacteria</taxon>
        <taxon>Pseudomonadati</taxon>
        <taxon>Bacteroidota</taxon>
        <taxon>Sphingobacteriia</taxon>
        <taxon>Sphingobacteriales</taxon>
        <taxon>Sphingobacteriaceae</taxon>
        <taxon>Sphingobacterium</taxon>
    </lineage>
</organism>
<keyword evidence="1" id="KW-1133">Transmembrane helix</keyword>
<name>A0A9D2AYC8_9SPHI</name>
<dbReference type="Pfam" id="PF14079">
    <property type="entry name" value="DUF4260"/>
    <property type="match status" value="1"/>
</dbReference>
<gene>
    <name evidence="2" type="ORF">H9853_05255</name>
</gene>
<proteinExistence type="predicted"/>
<sequence length="115" mass="12904">MKTLLKLEEIGGIIVSLFLFQISGYNWWLYPVLFFTPDISMLGYLANKKVGAMTYNIFHHKLVAILIAAIGLLNFPVAILIGSILLGHTCLDRLLGYGLKYDKGFKFTHLGEIGR</sequence>
<evidence type="ECO:0000313" key="3">
    <source>
        <dbReference type="Proteomes" id="UP000824156"/>
    </source>
</evidence>
<evidence type="ECO:0000256" key="1">
    <source>
        <dbReference type="SAM" id="Phobius"/>
    </source>
</evidence>
<comment type="caution">
    <text evidence="2">The sequence shown here is derived from an EMBL/GenBank/DDBJ whole genome shotgun (WGS) entry which is preliminary data.</text>
</comment>
<dbReference type="EMBL" id="DXEZ01000146">
    <property type="protein sequence ID" value="HIX54413.1"/>
    <property type="molecule type" value="Genomic_DNA"/>
</dbReference>
<reference evidence="2" key="1">
    <citation type="journal article" date="2021" name="PeerJ">
        <title>Extensive microbial diversity within the chicken gut microbiome revealed by metagenomics and culture.</title>
        <authorList>
            <person name="Gilroy R."/>
            <person name="Ravi A."/>
            <person name="Getino M."/>
            <person name="Pursley I."/>
            <person name="Horton D.L."/>
            <person name="Alikhan N.F."/>
            <person name="Baker D."/>
            <person name="Gharbi K."/>
            <person name="Hall N."/>
            <person name="Watson M."/>
            <person name="Adriaenssens E.M."/>
            <person name="Foster-Nyarko E."/>
            <person name="Jarju S."/>
            <person name="Secka A."/>
            <person name="Antonio M."/>
            <person name="Oren A."/>
            <person name="Chaudhuri R.R."/>
            <person name="La Ragione R."/>
            <person name="Hildebrand F."/>
            <person name="Pallen M.J."/>
        </authorList>
    </citation>
    <scope>NUCLEOTIDE SEQUENCE</scope>
    <source>
        <strain evidence="2">1719</strain>
    </source>
</reference>
<accession>A0A9D2AYC8</accession>
<dbReference type="InterPro" id="IPR025356">
    <property type="entry name" value="DUF4260"/>
</dbReference>
<keyword evidence="1" id="KW-0812">Transmembrane</keyword>
<feature type="transmembrane region" description="Helical" evidence="1">
    <location>
        <begin position="62"/>
        <end position="86"/>
    </location>
</feature>
<reference evidence="2" key="2">
    <citation type="submission" date="2021-04" db="EMBL/GenBank/DDBJ databases">
        <authorList>
            <person name="Gilroy R."/>
        </authorList>
    </citation>
    <scope>NUCLEOTIDE SEQUENCE</scope>
    <source>
        <strain evidence="2">1719</strain>
    </source>
</reference>
<keyword evidence="1" id="KW-0472">Membrane</keyword>
<dbReference type="AlphaFoldDB" id="A0A9D2AYC8"/>
<protein>
    <submittedName>
        <fullName evidence="2">DUF4260 domain-containing protein</fullName>
    </submittedName>
</protein>
<evidence type="ECO:0000313" key="2">
    <source>
        <dbReference type="EMBL" id="HIX54413.1"/>
    </source>
</evidence>